<protein>
    <submittedName>
        <fullName evidence="1">Peptidase M4 family protein</fullName>
    </submittedName>
</protein>
<comment type="caution">
    <text evidence="1">The sequence shown here is derived from an EMBL/GenBank/DDBJ whole genome shotgun (WGS) entry which is preliminary data.</text>
</comment>
<organism evidence="1">
    <name type="scientific">Streptomyces anulatus</name>
    <name type="common">Streptomyces chrysomallus</name>
    <dbReference type="NCBI Taxonomy" id="1892"/>
    <lineage>
        <taxon>Bacteria</taxon>
        <taxon>Bacillati</taxon>
        <taxon>Actinomycetota</taxon>
        <taxon>Actinomycetes</taxon>
        <taxon>Kitasatosporales</taxon>
        <taxon>Streptomycetaceae</taxon>
        <taxon>Streptomyces</taxon>
    </lineage>
</organism>
<dbReference type="EMBL" id="JAAGMK010001029">
    <property type="protein sequence ID" value="NEB89645.1"/>
    <property type="molecule type" value="Genomic_DNA"/>
</dbReference>
<dbReference type="AlphaFoldDB" id="A0A6G3T420"/>
<sequence>MHLRTDGDLHPVFCTIVPPHVLDHLSRSADARLADPARRTLAADGLRRDRR</sequence>
<gene>
    <name evidence="1" type="ORF">G3I43_36665</name>
</gene>
<reference evidence="1" key="1">
    <citation type="submission" date="2020-01" db="EMBL/GenBank/DDBJ databases">
        <title>Insect and environment-associated Actinomycetes.</title>
        <authorList>
            <person name="Currrie C."/>
            <person name="Chevrette M."/>
            <person name="Carlson C."/>
            <person name="Stubbendieck R."/>
            <person name="Wendt-Pienkowski E."/>
        </authorList>
    </citation>
    <scope>NUCLEOTIDE SEQUENCE</scope>
    <source>
        <strain evidence="1">SID505</strain>
    </source>
</reference>
<evidence type="ECO:0000313" key="1">
    <source>
        <dbReference type="EMBL" id="NEB89645.1"/>
    </source>
</evidence>
<proteinExistence type="predicted"/>
<feature type="non-terminal residue" evidence="1">
    <location>
        <position position="51"/>
    </location>
</feature>
<accession>A0A6G3T420</accession>
<name>A0A6G3T420_STRAQ</name>